<proteinExistence type="predicted"/>
<evidence type="ECO:0000259" key="2">
    <source>
        <dbReference type="Pfam" id="PF13883"/>
    </source>
</evidence>
<comment type="caution">
    <text evidence="3">The sequence shown here is derived from an EMBL/GenBank/DDBJ whole genome shotgun (WGS) entry which is preliminary data.</text>
</comment>
<sequence>MRAKIASFATLIGASASAFSPALTTTTGRLATHAAGRRALVALSSNAPRHDVRSSGASKEMDPEEMKIQMALAEHQQKAPKLGFDVDVRSLVEYNHGFAVMSTNSKANPGFPGGSVVGFAPDELGRPVFIFSGMSTHTQDLLADPRCSVTIASKEFKGAADGRVNLMGRVTLVDPAERDSMKAVYMKKHPGAFWVDFGDFNWFRMDEITDIRFVGGFARAGSITPEQYHAARPDPISSFGSHIAEHMNEDHMSSTIAMVAHAIPGLDVSEALITSVDSLGMYVKCTRTPRASDQPQQFKIRLPFPRKIESRKDVKDVIVEMTRSAQEAAVETK</sequence>
<dbReference type="Proteomes" id="UP001530377">
    <property type="component" value="Unassembled WGS sequence"/>
</dbReference>
<evidence type="ECO:0000313" key="4">
    <source>
        <dbReference type="Proteomes" id="UP001530377"/>
    </source>
</evidence>
<evidence type="ECO:0000259" key="1">
    <source>
        <dbReference type="Pfam" id="PF10615"/>
    </source>
</evidence>
<dbReference type="InterPro" id="IPR037119">
    <property type="entry name" value="Haem_oxidase_HugZ-like_sf"/>
</dbReference>
<protein>
    <recommendedName>
        <fullName evidence="5">DUF2470 domain-containing protein</fullName>
    </recommendedName>
</protein>
<accession>A0ABD3SGB2</accession>
<dbReference type="EMBL" id="JALLPB020000040">
    <property type="protein sequence ID" value="KAL3823333.1"/>
    <property type="molecule type" value="Genomic_DNA"/>
</dbReference>
<dbReference type="InterPro" id="IPR019595">
    <property type="entry name" value="DUF2470"/>
</dbReference>
<dbReference type="InterPro" id="IPR055343">
    <property type="entry name" value="CREG_beta-barrel"/>
</dbReference>
<dbReference type="Pfam" id="PF10615">
    <property type="entry name" value="DUF2470"/>
    <property type="match status" value="1"/>
</dbReference>
<dbReference type="InterPro" id="IPR012349">
    <property type="entry name" value="Split_barrel_FMN-bd"/>
</dbReference>
<name>A0ABD3SGB2_9STRA</name>
<dbReference type="Gene3D" id="2.30.110.10">
    <property type="entry name" value="Electron Transport, Fmn-binding Protein, Chain A"/>
    <property type="match status" value="1"/>
</dbReference>
<dbReference type="Gene3D" id="3.20.180.10">
    <property type="entry name" value="PNP-oxidase-like"/>
    <property type="match status" value="1"/>
</dbReference>
<keyword evidence="4" id="KW-1185">Reference proteome</keyword>
<dbReference type="Pfam" id="PF13883">
    <property type="entry name" value="CREG_beta-barrel"/>
    <property type="match status" value="1"/>
</dbReference>
<evidence type="ECO:0008006" key="5">
    <source>
        <dbReference type="Google" id="ProtNLM"/>
    </source>
</evidence>
<dbReference type="PANTHER" id="PTHR13343">
    <property type="entry name" value="CREG1 PROTEIN"/>
    <property type="match status" value="1"/>
</dbReference>
<feature type="domain" description="CREG-like beta-barrel" evidence="2">
    <location>
        <begin position="89"/>
        <end position="229"/>
    </location>
</feature>
<reference evidence="3 4" key="1">
    <citation type="submission" date="2024-10" db="EMBL/GenBank/DDBJ databases">
        <title>Updated reference genomes for cyclostephanoid diatoms.</title>
        <authorList>
            <person name="Roberts W.R."/>
            <person name="Alverson A.J."/>
        </authorList>
    </citation>
    <scope>NUCLEOTIDE SEQUENCE [LARGE SCALE GENOMIC DNA]</scope>
    <source>
        <strain evidence="3 4">AJA228-03</strain>
    </source>
</reference>
<organism evidence="3 4">
    <name type="scientific">Cyclostephanos tholiformis</name>
    <dbReference type="NCBI Taxonomy" id="382380"/>
    <lineage>
        <taxon>Eukaryota</taxon>
        <taxon>Sar</taxon>
        <taxon>Stramenopiles</taxon>
        <taxon>Ochrophyta</taxon>
        <taxon>Bacillariophyta</taxon>
        <taxon>Coscinodiscophyceae</taxon>
        <taxon>Thalassiosirophycidae</taxon>
        <taxon>Stephanodiscales</taxon>
        <taxon>Stephanodiscaceae</taxon>
        <taxon>Cyclostephanos</taxon>
    </lineage>
</organism>
<dbReference type="AlphaFoldDB" id="A0ABD3SGB2"/>
<dbReference type="SUPFAM" id="SSF50475">
    <property type="entry name" value="FMN-binding split barrel"/>
    <property type="match status" value="1"/>
</dbReference>
<gene>
    <name evidence="3" type="ORF">ACHAXA_010468</name>
</gene>
<evidence type="ECO:0000313" key="3">
    <source>
        <dbReference type="EMBL" id="KAL3823333.1"/>
    </source>
</evidence>
<dbReference type="PANTHER" id="PTHR13343:SF24">
    <property type="entry name" value="OS07G0573800 PROTEIN"/>
    <property type="match status" value="1"/>
</dbReference>
<dbReference type="GO" id="GO:0005737">
    <property type="term" value="C:cytoplasm"/>
    <property type="evidence" value="ECO:0007669"/>
    <property type="project" value="UniProtKB-ARBA"/>
</dbReference>
<feature type="domain" description="DUF2470" evidence="1">
    <location>
        <begin position="242"/>
        <end position="321"/>
    </location>
</feature>